<evidence type="ECO:0000256" key="1">
    <source>
        <dbReference type="SAM" id="MobiDB-lite"/>
    </source>
</evidence>
<protein>
    <submittedName>
        <fullName evidence="4">DUF3221 domain-containing protein</fullName>
    </submittedName>
</protein>
<feature type="signal peptide" evidence="2">
    <location>
        <begin position="1"/>
        <end position="20"/>
    </location>
</feature>
<proteinExistence type="predicted"/>
<name>A0A0T6BKE6_9BACI</name>
<reference evidence="3 5" key="1">
    <citation type="journal article" date="2015" name="Int. J. Syst. Evol. Microbiol.">
        <title>Bacillus glycinifermentans sp. nov., isolated from fermented soybean paste.</title>
        <authorList>
            <person name="Kim S.J."/>
            <person name="Dunlap C.A."/>
            <person name="Kwon S.W."/>
            <person name="Rooney A.P."/>
        </authorList>
    </citation>
    <scope>NUCLEOTIDE SEQUENCE [LARGE SCALE GENOMIC DNA]</scope>
    <source>
        <strain evidence="3 5">GO-13</strain>
    </source>
</reference>
<feature type="compositionally biased region" description="Polar residues" evidence="1">
    <location>
        <begin position="25"/>
        <end position="41"/>
    </location>
</feature>
<dbReference type="Proteomes" id="UP000036168">
    <property type="component" value="Unassembled WGS sequence"/>
</dbReference>
<gene>
    <name evidence="3" type="ORF">AB447_207295</name>
    <name evidence="4" type="ORF">P8828_04300</name>
</gene>
<dbReference type="OrthoDB" id="2937293at2"/>
<feature type="chain" id="PRO_5043512027" evidence="2">
    <location>
        <begin position="21"/>
        <end position="105"/>
    </location>
</feature>
<sequence>MKKLAAFTFFMLLLAGCGTAEQAKQGEQTEQTNQTDQVQTEDGTFVGQADSHTIEVKINNEPVSLNIVGDYEGDIDQLKDGQKVKVTYKKAEKGQLELKKIESGK</sequence>
<dbReference type="RefSeq" id="WP_048353638.1">
    <property type="nucleotide sequence ID" value="NZ_CP023481.1"/>
</dbReference>
<dbReference type="PROSITE" id="PS51257">
    <property type="entry name" value="PROKAR_LIPOPROTEIN"/>
    <property type="match status" value="1"/>
</dbReference>
<feature type="region of interest" description="Disordered" evidence="1">
    <location>
        <begin position="22"/>
        <end position="41"/>
    </location>
</feature>
<evidence type="ECO:0000313" key="4">
    <source>
        <dbReference type="EMBL" id="MEC0484077.1"/>
    </source>
</evidence>
<dbReference type="AlphaFoldDB" id="A0A0T6BKE6"/>
<evidence type="ECO:0000313" key="5">
    <source>
        <dbReference type="Proteomes" id="UP000036168"/>
    </source>
</evidence>
<organism evidence="3 5">
    <name type="scientific">Bacillus glycinifermentans</name>
    <dbReference type="NCBI Taxonomy" id="1664069"/>
    <lineage>
        <taxon>Bacteria</taxon>
        <taxon>Bacillati</taxon>
        <taxon>Bacillota</taxon>
        <taxon>Bacilli</taxon>
        <taxon>Bacillales</taxon>
        <taxon>Bacillaceae</taxon>
        <taxon>Bacillus</taxon>
    </lineage>
</organism>
<dbReference type="EMBL" id="JARRTL010000006">
    <property type="protein sequence ID" value="MEC0484077.1"/>
    <property type="molecule type" value="Genomic_DNA"/>
</dbReference>
<reference evidence="4 6" key="3">
    <citation type="submission" date="2023-03" db="EMBL/GenBank/DDBJ databases">
        <title>Agriculturally important microbes genome sequencing.</title>
        <authorList>
            <person name="Dunlap C."/>
        </authorList>
    </citation>
    <scope>NUCLEOTIDE SEQUENCE [LARGE SCALE GENOMIC DNA]</scope>
    <source>
        <strain evidence="4 6">CBP-3203</strain>
    </source>
</reference>
<dbReference type="EMBL" id="LECW02000045">
    <property type="protein sequence ID" value="KRT90377.1"/>
    <property type="molecule type" value="Genomic_DNA"/>
</dbReference>
<keyword evidence="6" id="KW-1185">Reference proteome</keyword>
<comment type="caution">
    <text evidence="3">The sequence shown here is derived from an EMBL/GenBank/DDBJ whole genome shotgun (WGS) entry which is preliminary data.</text>
</comment>
<accession>A0A0T6BKE6</accession>
<evidence type="ECO:0000313" key="6">
    <source>
        <dbReference type="Proteomes" id="UP001341297"/>
    </source>
</evidence>
<dbReference type="Proteomes" id="UP001341297">
    <property type="component" value="Unassembled WGS sequence"/>
</dbReference>
<dbReference type="STRING" id="1664069.BGLY_4205"/>
<reference evidence="3" key="2">
    <citation type="submission" date="2015-10" db="EMBL/GenBank/DDBJ databases">
        <authorList>
            <person name="Gilbert D.G."/>
        </authorList>
    </citation>
    <scope>NUCLEOTIDE SEQUENCE</scope>
    <source>
        <strain evidence="3">GO-13</strain>
    </source>
</reference>
<evidence type="ECO:0000313" key="3">
    <source>
        <dbReference type="EMBL" id="KRT90377.1"/>
    </source>
</evidence>
<keyword evidence="2" id="KW-0732">Signal</keyword>
<evidence type="ECO:0000256" key="2">
    <source>
        <dbReference type="SAM" id="SignalP"/>
    </source>
</evidence>